<dbReference type="PANTHER" id="PTHR36333">
    <property type="entry name" value="DIMETHYLALLYL, ADENOSINE TRNA METHYLTHIOTRANSFERASE"/>
    <property type="match status" value="1"/>
</dbReference>
<protein>
    <submittedName>
        <fullName evidence="1">Uncharacterized protein</fullName>
    </submittedName>
</protein>
<sequence length="240" mass="28031">MASLRSNLVPSLNFLLPRPMNNNFKTRSRILCVGWDPEGLLGPPQTGHITRLEFKRTLEKDAGAREAFERQVREEQQQRRTARQGRVVPDTVEGLVEYFLDTEARELEFEIARLRPRLNEEFFKHLQFELGQLRFAVTKTKDMEDRLIELEAMQKVLLEGTEAYDRMQADLILAKERLARIFQSKDKKATLLEMVEKNEINRSLLTILDENIATAYKDDQKQAAEFMEKIRAAILKYMTV</sequence>
<name>W1NZU8_AMBTC</name>
<dbReference type="Gramene" id="ERN01183">
    <property type="protein sequence ID" value="ERN01183"/>
    <property type="gene ID" value="AMTR_s00002p00229060"/>
</dbReference>
<dbReference type="OMA" id="AYDKMQN"/>
<organism evidence="1 2">
    <name type="scientific">Amborella trichopoda</name>
    <dbReference type="NCBI Taxonomy" id="13333"/>
    <lineage>
        <taxon>Eukaryota</taxon>
        <taxon>Viridiplantae</taxon>
        <taxon>Streptophyta</taxon>
        <taxon>Embryophyta</taxon>
        <taxon>Tracheophyta</taxon>
        <taxon>Spermatophyta</taxon>
        <taxon>Magnoliopsida</taxon>
        <taxon>Amborellales</taxon>
        <taxon>Amborellaceae</taxon>
        <taxon>Amborella</taxon>
    </lineage>
</organism>
<dbReference type="eggNOG" id="ENOG502QPRG">
    <property type="taxonomic scope" value="Eukaryota"/>
</dbReference>
<evidence type="ECO:0000313" key="2">
    <source>
        <dbReference type="Proteomes" id="UP000017836"/>
    </source>
</evidence>
<reference evidence="2" key="1">
    <citation type="journal article" date="2013" name="Science">
        <title>The Amborella genome and the evolution of flowering plants.</title>
        <authorList>
            <consortium name="Amborella Genome Project"/>
        </authorList>
    </citation>
    <scope>NUCLEOTIDE SEQUENCE [LARGE SCALE GENOMIC DNA]</scope>
</reference>
<dbReference type="PANTHER" id="PTHR36333:SF1">
    <property type="entry name" value="DIMETHYLALLYL, ADENOSINE TRNA METHYLTHIOTRANSFERASE"/>
    <property type="match status" value="1"/>
</dbReference>
<dbReference type="Proteomes" id="UP000017836">
    <property type="component" value="Unassembled WGS sequence"/>
</dbReference>
<evidence type="ECO:0000313" key="1">
    <source>
        <dbReference type="EMBL" id="ERN01183.1"/>
    </source>
</evidence>
<dbReference type="EMBL" id="KI394767">
    <property type="protein sequence ID" value="ERN01183.1"/>
    <property type="molecule type" value="Genomic_DNA"/>
</dbReference>
<dbReference type="HOGENOM" id="CLU_096968_0_0_1"/>
<dbReference type="OrthoDB" id="513821at2759"/>
<dbReference type="KEGG" id="atr:18429264"/>
<dbReference type="AlphaFoldDB" id="W1NZU8"/>
<keyword evidence="2" id="KW-1185">Reference proteome</keyword>
<proteinExistence type="predicted"/>
<accession>W1NZU8</accession>
<gene>
    <name evidence="1" type="ORF">AMTR_s00002p00229060</name>
</gene>